<proteinExistence type="predicted"/>
<dbReference type="AlphaFoldDB" id="A0A0A9CBP7"/>
<reference evidence="1" key="2">
    <citation type="journal article" date="2015" name="Data Brief">
        <title>Shoot transcriptome of the giant reed, Arundo donax.</title>
        <authorList>
            <person name="Barrero R.A."/>
            <person name="Guerrero F.D."/>
            <person name="Moolhuijzen P."/>
            <person name="Goolsby J.A."/>
            <person name="Tidwell J."/>
            <person name="Bellgard S.E."/>
            <person name="Bellgard M.I."/>
        </authorList>
    </citation>
    <scope>NUCLEOTIDE SEQUENCE</scope>
    <source>
        <tissue evidence="1">Shoot tissue taken approximately 20 cm above the soil surface</tissue>
    </source>
</reference>
<sequence length="37" mass="4100">MTCDFRTHPSFKKCFQRGMDKPVFCSPLLLSSCSGGS</sequence>
<dbReference type="EMBL" id="GBRH01224181">
    <property type="protein sequence ID" value="JAD73714.1"/>
    <property type="molecule type" value="Transcribed_RNA"/>
</dbReference>
<dbReference type="PROSITE" id="PS51257">
    <property type="entry name" value="PROKAR_LIPOPROTEIN"/>
    <property type="match status" value="1"/>
</dbReference>
<reference evidence="1" key="1">
    <citation type="submission" date="2014-09" db="EMBL/GenBank/DDBJ databases">
        <authorList>
            <person name="Magalhaes I.L.F."/>
            <person name="Oliveira U."/>
            <person name="Santos F.R."/>
            <person name="Vidigal T.H.D.A."/>
            <person name="Brescovit A.D."/>
            <person name="Santos A.J."/>
        </authorList>
    </citation>
    <scope>NUCLEOTIDE SEQUENCE</scope>
    <source>
        <tissue evidence="1">Shoot tissue taken approximately 20 cm above the soil surface</tissue>
    </source>
</reference>
<evidence type="ECO:0000313" key="1">
    <source>
        <dbReference type="EMBL" id="JAD73714.1"/>
    </source>
</evidence>
<name>A0A0A9CBP7_ARUDO</name>
<accession>A0A0A9CBP7</accession>
<protein>
    <submittedName>
        <fullName evidence="1">Uncharacterized protein</fullName>
    </submittedName>
</protein>
<organism evidence="1">
    <name type="scientific">Arundo donax</name>
    <name type="common">Giant reed</name>
    <name type="synonym">Donax arundinaceus</name>
    <dbReference type="NCBI Taxonomy" id="35708"/>
    <lineage>
        <taxon>Eukaryota</taxon>
        <taxon>Viridiplantae</taxon>
        <taxon>Streptophyta</taxon>
        <taxon>Embryophyta</taxon>
        <taxon>Tracheophyta</taxon>
        <taxon>Spermatophyta</taxon>
        <taxon>Magnoliopsida</taxon>
        <taxon>Liliopsida</taxon>
        <taxon>Poales</taxon>
        <taxon>Poaceae</taxon>
        <taxon>PACMAD clade</taxon>
        <taxon>Arundinoideae</taxon>
        <taxon>Arundineae</taxon>
        <taxon>Arundo</taxon>
    </lineage>
</organism>